<evidence type="ECO:0000256" key="1">
    <source>
        <dbReference type="ARBA" id="ARBA00004651"/>
    </source>
</evidence>
<dbReference type="Proteomes" id="UP000551848">
    <property type="component" value="Unassembled WGS sequence"/>
</dbReference>
<dbReference type="EMBL" id="JACETL010000006">
    <property type="protein sequence ID" value="MBA4692321.1"/>
    <property type="molecule type" value="Genomic_DNA"/>
</dbReference>
<keyword evidence="5 7" id="KW-1133">Transmembrane helix</keyword>
<evidence type="ECO:0000313" key="10">
    <source>
        <dbReference type="Proteomes" id="UP000551848"/>
    </source>
</evidence>
<keyword evidence="4 7" id="KW-0812">Transmembrane</keyword>
<feature type="non-terminal residue" evidence="9">
    <location>
        <position position="73"/>
    </location>
</feature>
<comment type="subcellular location">
    <subcellularLocation>
        <location evidence="7">Cell inner membrane</location>
        <topology evidence="7">Multi-pass membrane protein</topology>
    </subcellularLocation>
    <subcellularLocation>
        <location evidence="1">Cell membrane</location>
        <topology evidence="1">Multi-pass membrane protein</topology>
    </subcellularLocation>
</comment>
<feature type="domain" description="Tripartite ATP-independent periplasmic transporters DctQ component" evidence="8">
    <location>
        <begin position="2"/>
        <end position="70"/>
    </location>
</feature>
<evidence type="ECO:0000256" key="6">
    <source>
        <dbReference type="ARBA" id="ARBA00023136"/>
    </source>
</evidence>
<dbReference type="Pfam" id="PF04290">
    <property type="entry name" value="DctQ"/>
    <property type="match status" value="1"/>
</dbReference>
<keyword evidence="2 7" id="KW-0813">Transport</keyword>
<dbReference type="GO" id="GO:0005886">
    <property type="term" value="C:plasma membrane"/>
    <property type="evidence" value="ECO:0007669"/>
    <property type="project" value="UniProtKB-SubCell"/>
</dbReference>
<gene>
    <name evidence="9" type="ORF">H2072_01080</name>
</gene>
<keyword evidence="3" id="KW-1003">Cell membrane</keyword>
<comment type="subunit">
    <text evidence="7">The complex comprises the extracytoplasmic solute receptor protein and the two transmembrane proteins.</text>
</comment>
<evidence type="ECO:0000313" key="9">
    <source>
        <dbReference type="EMBL" id="MBA4692321.1"/>
    </source>
</evidence>
<keyword evidence="6 7" id="KW-0472">Membrane</keyword>
<evidence type="ECO:0000256" key="5">
    <source>
        <dbReference type="ARBA" id="ARBA00022989"/>
    </source>
</evidence>
<keyword evidence="7" id="KW-0997">Cell inner membrane</keyword>
<evidence type="ECO:0000256" key="3">
    <source>
        <dbReference type="ARBA" id="ARBA00022475"/>
    </source>
</evidence>
<evidence type="ECO:0000256" key="7">
    <source>
        <dbReference type="RuleBase" id="RU369079"/>
    </source>
</evidence>
<accession>A0A838XUH9</accession>
<protein>
    <recommendedName>
        <fullName evidence="7">TRAP transporter small permease protein</fullName>
    </recommendedName>
</protein>
<evidence type="ECO:0000259" key="8">
    <source>
        <dbReference type="Pfam" id="PF04290"/>
    </source>
</evidence>
<evidence type="ECO:0000256" key="4">
    <source>
        <dbReference type="ARBA" id="ARBA00022692"/>
    </source>
</evidence>
<evidence type="ECO:0000256" key="2">
    <source>
        <dbReference type="ARBA" id="ARBA00022448"/>
    </source>
</evidence>
<dbReference type="InterPro" id="IPR055348">
    <property type="entry name" value="DctQ"/>
</dbReference>
<comment type="caution">
    <text evidence="9">The sequence shown here is derived from an EMBL/GenBank/DDBJ whole genome shotgun (WGS) entry which is preliminary data.</text>
</comment>
<comment type="similarity">
    <text evidence="7">Belongs to the TRAP transporter small permease family.</text>
</comment>
<dbReference type="AlphaFoldDB" id="A0A838XUH9"/>
<comment type="caution">
    <text evidence="7">Lacks conserved residue(s) required for the propagation of feature annotation.</text>
</comment>
<comment type="function">
    <text evidence="7">Part of the tripartite ATP-independent periplasmic (TRAP) transport system.</text>
</comment>
<reference evidence="9 10" key="1">
    <citation type="submission" date="2020-06" db="EMBL/GenBank/DDBJ databases">
        <title>Dysbiosis in marine aquaculture revealed through microbiome analysis: reverse ecology for environmental sustainability.</title>
        <authorList>
            <person name="Haro-Moreno J.M."/>
            <person name="Coutinho F.H."/>
            <person name="Zaragoza-Solas A."/>
            <person name="Picazo A."/>
            <person name="Almagro-Moreno S."/>
            <person name="Lopez-Perez M."/>
        </authorList>
    </citation>
    <scope>NUCLEOTIDE SEQUENCE [LARGE SCALE GENOMIC DNA]</scope>
    <source>
        <strain evidence="9">MCMED-G41</strain>
    </source>
</reference>
<organism evidence="9 10">
    <name type="scientific">SAR86 cluster bacterium</name>
    <dbReference type="NCBI Taxonomy" id="2030880"/>
    <lineage>
        <taxon>Bacteria</taxon>
        <taxon>Pseudomonadati</taxon>
        <taxon>Pseudomonadota</taxon>
        <taxon>Gammaproteobacteria</taxon>
        <taxon>SAR86 cluster</taxon>
    </lineage>
</organism>
<proteinExistence type="inferred from homology"/>
<dbReference type="GO" id="GO:0022857">
    <property type="term" value="F:transmembrane transporter activity"/>
    <property type="evidence" value="ECO:0007669"/>
    <property type="project" value="UniProtKB-UniRule"/>
</dbReference>
<dbReference type="PROSITE" id="PS51257">
    <property type="entry name" value="PROKAR_LIPOPROTEIN"/>
    <property type="match status" value="1"/>
</dbReference>
<feature type="transmembrane region" description="Helical" evidence="7">
    <location>
        <begin position="20"/>
        <end position="38"/>
    </location>
</feature>
<sequence>MVVVIGRYFFDIGRVDIQELALYVHALIFLGCAGWAYSADEHVRVDIFYRNASPTYKKLINTFGIIFLLLPMV</sequence>
<name>A0A838XUH9_9GAMM</name>